<evidence type="ECO:0000256" key="2">
    <source>
        <dbReference type="ARBA" id="ARBA00006971"/>
    </source>
</evidence>
<gene>
    <name evidence="9" type="ORF">METZ01_LOCUS8294</name>
</gene>
<name>A0A381NLP0_9ZZZZ</name>
<evidence type="ECO:0000313" key="9">
    <source>
        <dbReference type="EMBL" id="SUZ55440.1"/>
    </source>
</evidence>
<keyword evidence="4 7" id="KW-1133">Transmembrane helix</keyword>
<dbReference type="PANTHER" id="PTHR43327">
    <property type="entry name" value="STOMATIN-LIKE PROTEIN 2, MITOCHONDRIAL"/>
    <property type="match status" value="1"/>
</dbReference>
<dbReference type="InterPro" id="IPR036013">
    <property type="entry name" value="Band_7/SPFH_dom_sf"/>
</dbReference>
<dbReference type="NCBIfam" id="TIGR01933">
    <property type="entry name" value="hflK"/>
    <property type="match status" value="1"/>
</dbReference>
<dbReference type="SUPFAM" id="SSF117892">
    <property type="entry name" value="Band 7/SPFH domain"/>
    <property type="match status" value="1"/>
</dbReference>
<comment type="similarity">
    <text evidence="2">Belongs to the band 7/mec-2 family. HflK subfamily.</text>
</comment>
<dbReference type="InterPro" id="IPR010201">
    <property type="entry name" value="HflK"/>
</dbReference>
<keyword evidence="3 7" id="KW-0812">Transmembrane</keyword>
<comment type="subcellular location">
    <subcellularLocation>
        <location evidence="1">Membrane</location>
    </subcellularLocation>
</comment>
<dbReference type="PANTHER" id="PTHR43327:SF2">
    <property type="entry name" value="MODULATOR OF FTSH PROTEASE HFLK"/>
    <property type="match status" value="1"/>
</dbReference>
<evidence type="ECO:0000256" key="1">
    <source>
        <dbReference type="ARBA" id="ARBA00004370"/>
    </source>
</evidence>
<dbReference type="Pfam" id="PF12221">
    <property type="entry name" value="HflK_N"/>
    <property type="match status" value="1"/>
</dbReference>
<reference evidence="9" key="1">
    <citation type="submission" date="2018-05" db="EMBL/GenBank/DDBJ databases">
        <authorList>
            <person name="Lanie J.A."/>
            <person name="Ng W.-L."/>
            <person name="Kazmierczak K.M."/>
            <person name="Andrzejewski T.M."/>
            <person name="Davidsen T.M."/>
            <person name="Wayne K.J."/>
            <person name="Tettelin H."/>
            <person name="Glass J.I."/>
            <person name="Rusch D."/>
            <person name="Podicherti R."/>
            <person name="Tsui H.-C.T."/>
            <person name="Winkler M.E."/>
        </authorList>
    </citation>
    <scope>NUCLEOTIDE SEQUENCE</scope>
</reference>
<feature type="region of interest" description="Disordered" evidence="6">
    <location>
        <begin position="1"/>
        <end position="41"/>
    </location>
</feature>
<dbReference type="GO" id="GO:0016020">
    <property type="term" value="C:membrane"/>
    <property type="evidence" value="ECO:0007669"/>
    <property type="project" value="UniProtKB-SubCell"/>
</dbReference>
<dbReference type="EMBL" id="UINC01000444">
    <property type="protein sequence ID" value="SUZ55440.1"/>
    <property type="molecule type" value="Genomic_DNA"/>
</dbReference>
<evidence type="ECO:0000256" key="6">
    <source>
        <dbReference type="SAM" id="MobiDB-lite"/>
    </source>
</evidence>
<dbReference type="AlphaFoldDB" id="A0A381NLP0"/>
<dbReference type="InterPro" id="IPR001107">
    <property type="entry name" value="Band_7"/>
</dbReference>
<keyword evidence="5 7" id="KW-0472">Membrane</keyword>
<sequence length="411" mass="44966">MSGKAMEKPMAWNEPENNGNDDDPWGGGRRGGNQGPPDIDEVIKSLTKKFSGLFGGSRNGGSDSKGAPPGSRGLPGGILAGLVTAVAVVWAFIGFYIVDAAEQGVVLRFGKVREAIVQPGLHWYPPIIDEIHLVNTSELNAKTYENRAMLTTDENIIDIAVTVQYRILDPVNYVIAVQNPERSLDNAAESAIRHVVGGNYMDQILTTGRARVADDVQDRLQDYMDMYTTGIMVSQVNVVDAQPPDAVRPAFDDVIRAREDEQRAQNEAEQYSNQIIPTARGNAQRQIEQANAYREESVAKAEGDASRFSQLLTEYTKAPVVTRQRLYIESMQDVMTASSKIMIDVEGGNNMLFLPLDKILEQNSSIGGGNSPRTTQEWRDLANELAPYLPAPSNTNAVDRSRLGSGRGGRQ</sequence>
<proteinExistence type="inferred from homology"/>
<evidence type="ECO:0000256" key="5">
    <source>
        <dbReference type="ARBA" id="ARBA00023136"/>
    </source>
</evidence>
<evidence type="ECO:0000259" key="8">
    <source>
        <dbReference type="SMART" id="SM00244"/>
    </source>
</evidence>
<dbReference type="InterPro" id="IPR050710">
    <property type="entry name" value="Band7/mec-2_domain"/>
</dbReference>
<evidence type="ECO:0000256" key="4">
    <source>
        <dbReference type="ARBA" id="ARBA00022989"/>
    </source>
</evidence>
<dbReference type="InterPro" id="IPR020980">
    <property type="entry name" value="Membrane_HflK_N"/>
</dbReference>
<dbReference type="SMART" id="SM00244">
    <property type="entry name" value="PHB"/>
    <property type="match status" value="1"/>
</dbReference>
<feature type="region of interest" description="Disordered" evidence="6">
    <location>
        <begin position="386"/>
        <end position="411"/>
    </location>
</feature>
<organism evidence="9">
    <name type="scientific">marine metagenome</name>
    <dbReference type="NCBI Taxonomy" id="408172"/>
    <lineage>
        <taxon>unclassified sequences</taxon>
        <taxon>metagenomes</taxon>
        <taxon>ecological metagenomes</taxon>
    </lineage>
</organism>
<dbReference type="CDD" id="cd03404">
    <property type="entry name" value="SPFH_HflK"/>
    <property type="match status" value="1"/>
</dbReference>
<evidence type="ECO:0000256" key="3">
    <source>
        <dbReference type="ARBA" id="ARBA00022692"/>
    </source>
</evidence>
<feature type="domain" description="Band 7" evidence="8">
    <location>
        <begin position="93"/>
        <end position="255"/>
    </location>
</feature>
<feature type="compositionally biased region" description="Gly residues" evidence="6">
    <location>
        <begin position="25"/>
        <end position="34"/>
    </location>
</feature>
<dbReference type="Gene3D" id="3.30.479.30">
    <property type="entry name" value="Band 7 domain"/>
    <property type="match status" value="1"/>
</dbReference>
<protein>
    <recommendedName>
        <fullName evidence="8">Band 7 domain-containing protein</fullName>
    </recommendedName>
</protein>
<accession>A0A381NLP0</accession>
<dbReference type="Pfam" id="PF01145">
    <property type="entry name" value="Band_7"/>
    <property type="match status" value="1"/>
</dbReference>
<feature type="transmembrane region" description="Helical" evidence="7">
    <location>
        <begin position="78"/>
        <end position="98"/>
    </location>
</feature>
<evidence type="ECO:0000256" key="7">
    <source>
        <dbReference type="SAM" id="Phobius"/>
    </source>
</evidence>